<reference evidence="1" key="1">
    <citation type="journal article" date="2015" name="Nature">
        <title>Complex archaea that bridge the gap between prokaryotes and eukaryotes.</title>
        <authorList>
            <person name="Spang A."/>
            <person name="Saw J.H."/>
            <person name="Jorgensen S.L."/>
            <person name="Zaremba-Niedzwiedzka K."/>
            <person name="Martijn J."/>
            <person name="Lind A.E."/>
            <person name="van Eijk R."/>
            <person name="Schleper C."/>
            <person name="Guy L."/>
            <person name="Ettema T.J."/>
        </authorList>
    </citation>
    <scope>NUCLEOTIDE SEQUENCE</scope>
</reference>
<dbReference type="AlphaFoldDB" id="A0A0F9TUW6"/>
<name>A0A0F9TUW6_9ZZZZ</name>
<accession>A0A0F9TUW6</accession>
<gene>
    <name evidence="1" type="ORF">LCGC14_0607680</name>
</gene>
<comment type="caution">
    <text evidence="1">The sequence shown here is derived from an EMBL/GenBank/DDBJ whole genome shotgun (WGS) entry which is preliminary data.</text>
</comment>
<organism evidence="1">
    <name type="scientific">marine sediment metagenome</name>
    <dbReference type="NCBI Taxonomy" id="412755"/>
    <lineage>
        <taxon>unclassified sequences</taxon>
        <taxon>metagenomes</taxon>
        <taxon>ecological metagenomes</taxon>
    </lineage>
</organism>
<dbReference type="EMBL" id="LAZR01000998">
    <property type="protein sequence ID" value="KKN52906.1"/>
    <property type="molecule type" value="Genomic_DNA"/>
</dbReference>
<proteinExistence type="predicted"/>
<sequence>MSAVLTTENPKTKENMTIDDMFPKDHIVGADIGEGKSYALVIEDFRQQEVWDIAKSKKERRKVMKTVWVLRFKGAAKHLILNVTNAESVVEIAGSRKMADWVGKTVELYAKWVDAFGKRYFVVRIRKVTER</sequence>
<evidence type="ECO:0000313" key="1">
    <source>
        <dbReference type="EMBL" id="KKN52906.1"/>
    </source>
</evidence>
<protein>
    <submittedName>
        <fullName evidence="1">Uncharacterized protein</fullName>
    </submittedName>
</protein>